<dbReference type="InterPro" id="IPR014146">
    <property type="entry name" value="LigD_ligase_dom"/>
</dbReference>
<evidence type="ECO:0000313" key="23">
    <source>
        <dbReference type="Proteomes" id="UP000476411"/>
    </source>
</evidence>
<dbReference type="NCBIfam" id="TIGR02776">
    <property type="entry name" value="NHEJ_ligase_prk"/>
    <property type="match status" value="1"/>
</dbReference>
<evidence type="ECO:0000256" key="14">
    <source>
        <dbReference type="ARBA" id="ARBA00023125"/>
    </source>
</evidence>
<dbReference type="AlphaFoldDB" id="A0A6B9ZQ83"/>
<keyword evidence="17" id="KW-0464">Manganese</keyword>
<dbReference type="GO" id="GO:0006310">
    <property type="term" value="P:DNA recombination"/>
    <property type="evidence" value="ECO:0007669"/>
    <property type="project" value="UniProtKB-KW"/>
</dbReference>
<feature type="domain" description="ATP-dependent DNA ligase family profile" evidence="21">
    <location>
        <begin position="87"/>
        <end position="221"/>
    </location>
</feature>
<dbReference type="PANTHER" id="PTHR42705:SF3">
    <property type="entry name" value="ATP-DEPENDENT DNA LIGASE"/>
    <property type="match status" value="1"/>
</dbReference>
<dbReference type="InterPro" id="IPR012310">
    <property type="entry name" value="DNA_ligase_ATP-dep_cent"/>
</dbReference>
<dbReference type="CDD" id="cd04865">
    <property type="entry name" value="LigD_Pol_like_2"/>
    <property type="match status" value="1"/>
</dbReference>
<dbReference type="EMBL" id="CP048113">
    <property type="protein sequence ID" value="QHS63981.1"/>
    <property type="molecule type" value="Genomic_DNA"/>
</dbReference>
<dbReference type="InterPro" id="IPR014145">
    <property type="entry name" value="LigD_pol_dom"/>
</dbReference>
<keyword evidence="11" id="KW-0269">Exonuclease</keyword>
<dbReference type="CDD" id="cd07971">
    <property type="entry name" value="OBF_DNA_ligase_LigD"/>
    <property type="match status" value="1"/>
</dbReference>
<dbReference type="Pfam" id="PF01068">
    <property type="entry name" value="DNA_ligase_A_M"/>
    <property type="match status" value="1"/>
</dbReference>
<evidence type="ECO:0000256" key="13">
    <source>
        <dbReference type="ARBA" id="ARBA00022932"/>
    </source>
</evidence>
<keyword evidence="10" id="KW-0378">Hydrolase</keyword>
<evidence type="ECO:0000256" key="11">
    <source>
        <dbReference type="ARBA" id="ARBA00022839"/>
    </source>
</evidence>
<dbReference type="InterPro" id="IPR012340">
    <property type="entry name" value="NA-bd_OB-fold"/>
</dbReference>
<evidence type="ECO:0000256" key="4">
    <source>
        <dbReference type="ARBA" id="ARBA00022679"/>
    </source>
</evidence>
<evidence type="ECO:0000256" key="1">
    <source>
        <dbReference type="ARBA" id="ARBA00001936"/>
    </source>
</evidence>
<dbReference type="GO" id="GO:0005524">
    <property type="term" value="F:ATP binding"/>
    <property type="evidence" value="ECO:0007669"/>
    <property type="project" value="UniProtKB-KW"/>
</dbReference>
<keyword evidence="14" id="KW-0238">DNA-binding</keyword>
<dbReference type="Gene3D" id="2.40.50.140">
    <property type="entry name" value="Nucleic acid-binding proteins"/>
    <property type="match status" value="1"/>
</dbReference>
<dbReference type="GO" id="GO:0004527">
    <property type="term" value="F:exonuclease activity"/>
    <property type="evidence" value="ECO:0007669"/>
    <property type="project" value="UniProtKB-KW"/>
</dbReference>
<evidence type="ECO:0000256" key="16">
    <source>
        <dbReference type="ARBA" id="ARBA00023204"/>
    </source>
</evidence>
<keyword evidence="18" id="KW-0511">Multifunctional enzyme</keyword>
<keyword evidence="3 22" id="KW-0436">Ligase</keyword>
<reference evidence="22 23" key="1">
    <citation type="submission" date="2020-01" db="EMBL/GenBank/DDBJ databases">
        <title>Complete genome sequence of Chitinophaga sp. H33E-04 isolated from quinoa roots.</title>
        <authorList>
            <person name="Weon H.-Y."/>
            <person name="Lee S.A."/>
        </authorList>
    </citation>
    <scope>NUCLEOTIDE SEQUENCE [LARGE SCALE GENOMIC DNA]</scope>
    <source>
        <strain evidence="22 23">H33E-04</strain>
    </source>
</reference>
<keyword evidence="4" id="KW-0808">Transferase</keyword>
<evidence type="ECO:0000256" key="12">
    <source>
        <dbReference type="ARBA" id="ARBA00022840"/>
    </source>
</evidence>
<evidence type="ECO:0000256" key="7">
    <source>
        <dbReference type="ARBA" id="ARBA00022723"/>
    </source>
</evidence>
<comment type="catalytic activity">
    <reaction evidence="20">
        <text>ATP + (deoxyribonucleotide)n-3'-hydroxyl + 5'-phospho-(deoxyribonucleotide)m = (deoxyribonucleotide)n+m + AMP + diphosphate.</text>
        <dbReference type="EC" id="6.5.1.1"/>
    </reaction>
</comment>
<accession>A0A6B9ZQ83</accession>
<dbReference type="Gene3D" id="3.90.920.10">
    <property type="entry name" value="DNA primase, PRIM domain"/>
    <property type="match status" value="1"/>
</dbReference>
<evidence type="ECO:0000313" key="22">
    <source>
        <dbReference type="EMBL" id="QHS63981.1"/>
    </source>
</evidence>
<keyword evidence="5" id="KW-0548">Nucleotidyltransferase</keyword>
<dbReference type="GO" id="GO:0006281">
    <property type="term" value="P:DNA repair"/>
    <property type="evidence" value="ECO:0007669"/>
    <property type="project" value="UniProtKB-KW"/>
</dbReference>
<dbReference type="Pfam" id="PF21686">
    <property type="entry name" value="LigD_Prim-Pol"/>
    <property type="match status" value="1"/>
</dbReference>
<keyword evidence="23" id="KW-1185">Reference proteome</keyword>
<dbReference type="InterPro" id="IPR012309">
    <property type="entry name" value="DNA_ligase_ATP-dep_C"/>
</dbReference>
<dbReference type="Pfam" id="PF04679">
    <property type="entry name" value="DNA_ligase_A_C"/>
    <property type="match status" value="1"/>
</dbReference>
<evidence type="ECO:0000256" key="9">
    <source>
        <dbReference type="ARBA" id="ARBA00022763"/>
    </source>
</evidence>
<dbReference type="GO" id="GO:0003887">
    <property type="term" value="F:DNA-directed DNA polymerase activity"/>
    <property type="evidence" value="ECO:0007669"/>
    <property type="project" value="UniProtKB-KW"/>
</dbReference>
<dbReference type="Proteomes" id="UP000476411">
    <property type="component" value="Chromosome"/>
</dbReference>
<dbReference type="SUPFAM" id="SSF56091">
    <property type="entry name" value="DNA ligase/mRNA capping enzyme, catalytic domain"/>
    <property type="match status" value="1"/>
</dbReference>
<dbReference type="InterPro" id="IPR052171">
    <property type="entry name" value="NHEJ_LigD"/>
</dbReference>
<keyword evidence="13" id="KW-0239">DNA-directed DNA polymerase</keyword>
<dbReference type="Gene3D" id="3.30.1490.70">
    <property type="match status" value="1"/>
</dbReference>
<dbReference type="GO" id="GO:0046872">
    <property type="term" value="F:metal ion binding"/>
    <property type="evidence" value="ECO:0007669"/>
    <property type="project" value="UniProtKB-KW"/>
</dbReference>
<keyword evidence="16" id="KW-0234">DNA repair</keyword>
<dbReference type="SUPFAM" id="SSF50249">
    <property type="entry name" value="Nucleic acid-binding proteins"/>
    <property type="match status" value="1"/>
</dbReference>
<keyword evidence="12" id="KW-0067">ATP-binding</keyword>
<evidence type="ECO:0000256" key="3">
    <source>
        <dbReference type="ARBA" id="ARBA00022598"/>
    </source>
</evidence>
<evidence type="ECO:0000256" key="2">
    <source>
        <dbReference type="ARBA" id="ARBA00012727"/>
    </source>
</evidence>
<keyword evidence="9" id="KW-0227">DNA damage</keyword>
<dbReference type="InterPro" id="IPR014143">
    <property type="entry name" value="NHEJ_ligase_prk"/>
</dbReference>
<evidence type="ECO:0000256" key="5">
    <source>
        <dbReference type="ARBA" id="ARBA00022695"/>
    </source>
</evidence>
<evidence type="ECO:0000256" key="15">
    <source>
        <dbReference type="ARBA" id="ARBA00023172"/>
    </source>
</evidence>
<evidence type="ECO:0000256" key="19">
    <source>
        <dbReference type="ARBA" id="ARBA00029943"/>
    </source>
</evidence>
<evidence type="ECO:0000256" key="17">
    <source>
        <dbReference type="ARBA" id="ARBA00023211"/>
    </source>
</evidence>
<protein>
    <recommendedName>
        <fullName evidence="2">DNA ligase (ATP)</fullName>
        <ecNumber evidence="2">6.5.1.1</ecNumber>
    </recommendedName>
    <alternativeName>
        <fullName evidence="19">NHEJ DNA polymerase</fullName>
    </alternativeName>
</protein>
<evidence type="ECO:0000256" key="18">
    <source>
        <dbReference type="ARBA" id="ARBA00023268"/>
    </source>
</evidence>
<dbReference type="GO" id="GO:0003677">
    <property type="term" value="F:DNA binding"/>
    <property type="evidence" value="ECO:0007669"/>
    <property type="project" value="UniProtKB-KW"/>
</dbReference>
<dbReference type="GO" id="GO:0003910">
    <property type="term" value="F:DNA ligase (ATP) activity"/>
    <property type="evidence" value="ECO:0007669"/>
    <property type="project" value="UniProtKB-EC"/>
</dbReference>
<dbReference type="KEGG" id="chih:GWR21_11570"/>
<evidence type="ECO:0000256" key="10">
    <source>
        <dbReference type="ARBA" id="ARBA00022801"/>
    </source>
</evidence>
<proteinExistence type="predicted"/>
<keyword evidence="7" id="KW-0479">Metal-binding</keyword>
<dbReference type="CDD" id="cd07906">
    <property type="entry name" value="Adenylation_DNA_ligase_LigD_LigC"/>
    <property type="match status" value="1"/>
</dbReference>
<organism evidence="22 23">
    <name type="scientific">Chitinophaga agri</name>
    <dbReference type="NCBI Taxonomy" id="2703787"/>
    <lineage>
        <taxon>Bacteria</taxon>
        <taxon>Pseudomonadati</taxon>
        <taxon>Bacteroidota</taxon>
        <taxon>Chitinophagia</taxon>
        <taxon>Chitinophagales</taxon>
        <taxon>Chitinophagaceae</taxon>
        <taxon>Chitinophaga</taxon>
    </lineage>
</organism>
<dbReference type="EC" id="6.5.1.1" evidence="2"/>
<evidence type="ECO:0000259" key="21">
    <source>
        <dbReference type="PROSITE" id="PS50160"/>
    </source>
</evidence>
<evidence type="ECO:0000256" key="20">
    <source>
        <dbReference type="ARBA" id="ARBA00034003"/>
    </source>
</evidence>
<dbReference type="PANTHER" id="PTHR42705">
    <property type="entry name" value="BIFUNCTIONAL NON-HOMOLOGOUS END JOINING PROTEIN LIGD"/>
    <property type="match status" value="1"/>
</dbReference>
<keyword evidence="6" id="KW-0540">Nuclease</keyword>
<gene>
    <name evidence="22" type="primary">ligD</name>
    <name evidence="22" type="ORF">GWR21_11570</name>
</gene>
<sequence length="646" mass="73533">MLATLVDEPTDASGWLYEVKWDGYRAIALLQKGNVQLISRNNKPFEEKFYPVFQALQKWKIDAVLDGEIVVLNPSGISSFASLQNWRSEADGELIYYLFDLLWLNGYDLTQLPLIQRRELLERLFPAPDIIRLSTAFRNTSATAFLSAANDLGLEGIIAKNEESLYHSGLRTRDWLKIKINKRHEVVIGGYTRNENSSKPFSSLLVGVFEKGKLQYTGKIGTGFSTAQQKEMMQAFKPLIRKTTPFTTTPDINKPSRFRPNPPKAVATWLAPELVCEVSYAEITDDGVMRHPSFEGMRIDKAAKDVGKEEAIPVTKAVKRTADTITKQMLTPVISGDRKTLLNPSEATQVRKINRHELKFSNLHKVFWPDEKYTKRDMLNYYYQVAPYIMPYLKDRPQSLNRFPNGIKGKSFYQKDVTGQAPDWIKTFPYHTSTGEDKNFMVPTDEASLLYMANLGAIEMNPWNSRISKPDHPDWCIIDLDPTEKNTFEQVIKTAQITKDVLDSIGIPGYCKTSGSTGIHIYIPLHAKYTYDECQLFGKWIATQVHHTLPAFTSIERMTQNRKGKIYVDYLQNRPKATLAAPYSLRPKPGATVSMPLHWDEVKKGLKMKDFNITNAIARINEMGDIFKPVLGKGIDMKKVLRTIQP</sequence>
<dbReference type="Gene3D" id="3.30.470.30">
    <property type="entry name" value="DNA ligase/mRNA capping enzyme"/>
    <property type="match status" value="1"/>
</dbReference>
<dbReference type="NCBIfam" id="TIGR02778">
    <property type="entry name" value="ligD_pol"/>
    <property type="match status" value="1"/>
</dbReference>
<evidence type="ECO:0000256" key="6">
    <source>
        <dbReference type="ARBA" id="ARBA00022722"/>
    </source>
</evidence>
<dbReference type="NCBIfam" id="TIGR02779">
    <property type="entry name" value="NHEJ_ligase_lig"/>
    <property type="match status" value="1"/>
</dbReference>
<keyword evidence="8" id="KW-0547">Nucleotide-binding</keyword>
<dbReference type="PROSITE" id="PS50160">
    <property type="entry name" value="DNA_LIGASE_A3"/>
    <property type="match status" value="1"/>
</dbReference>
<evidence type="ECO:0000256" key="8">
    <source>
        <dbReference type="ARBA" id="ARBA00022741"/>
    </source>
</evidence>
<comment type="cofactor">
    <cofactor evidence="1">
        <name>Mn(2+)</name>
        <dbReference type="ChEBI" id="CHEBI:29035"/>
    </cofactor>
</comment>
<name>A0A6B9ZQ83_9BACT</name>
<keyword evidence="15" id="KW-0233">DNA recombination</keyword>